<organism evidence="2 3">
    <name type="scientific">Hymenobacter mellowenesis</name>
    <dbReference type="NCBI Taxonomy" id="3063995"/>
    <lineage>
        <taxon>Bacteria</taxon>
        <taxon>Pseudomonadati</taxon>
        <taxon>Bacteroidota</taxon>
        <taxon>Cytophagia</taxon>
        <taxon>Cytophagales</taxon>
        <taxon>Hymenobacteraceae</taxon>
        <taxon>Hymenobacter</taxon>
    </lineage>
</organism>
<proteinExistence type="inferred from homology"/>
<comment type="caution">
    <text evidence="2">The sequence shown here is derived from an EMBL/GenBank/DDBJ whole genome shotgun (WGS) entry which is preliminary data.</text>
</comment>
<dbReference type="InterPro" id="IPR036291">
    <property type="entry name" value="NAD(P)-bd_dom_sf"/>
</dbReference>
<dbReference type="Pfam" id="PF13561">
    <property type="entry name" value="adh_short_C2"/>
    <property type="match status" value="1"/>
</dbReference>
<dbReference type="PRINTS" id="PR00081">
    <property type="entry name" value="GDHRDH"/>
</dbReference>
<keyword evidence="3" id="KW-1185">Reference proteome</keyword>
<evidence type="ECO:0000256" key="1">
    <source>
        <dbReference type="ARBA" id="ARBA00006484"/>
    </source>
</evidence>
<dbReference type="PANTHER" id="PTHR42760">
    <property type="entry name" value="SHORT-CHAIN DEHYDROGENASES/REDUCTASES FAMILY MEMBER"/>
    <property type="match status" value="1"/>
</dbReference>
<name>A0ABT9ABP5_9BACT</name>
<dbReference type="Gene3D" id="3.40.50.720">
    <property type="entry name" value="NAD(P)-binding Rossmann-like Domain"/>
    <property type="match status" value="1"/>
</dbReference>
<reference evidence="2" key="1">
    <citation type="submission" date="2023-07" db="EMBL/GenBank/DDBJ databases">
        <authorList>
            <person name="Kim M.K."/>
        </authorList>
    </citation>
    <scope>NUCLEOTIDE SEQUENCE</scope>
    <source>
        <strain evidence="2">M29</strain>
    </source>
</reference>
<protein>
    <submittedName>
        <fullName evidence="2">SDR family oxidoreductase</fullName>
    </submittedName>
</protein>
<evidence type="ECO:0000313" key="2">
    <source>
        <dbReference type="EMBL" id="MDO7847272.1"/>
    </source>
</evidence>
<dbReference type="RefSeq" id="WP_305011952.1">
    <property type="nucleotide sequence ID" value="NZ_JAUQSX010000006.1"/>
</dbReference>
<comment type="similarity">
    <text evidence="1">Belongs to the short-chain dehydrogenases/reductases (SDR) family.</text>
</comment>
<dbReference type="EMBL" id="JAUQSX010000006">
    <property type="protein sequence ID" value="MDO7847272.1"/>
    <property type="molecule type" value="Genomic_DNA"/>
</dbReference>
<sequence>MATSLLAPYANLFDLTGRLVLITGGYGHLGRGMVAGLLAHGATVVVLGRDEARFKTTFAEVMGVGGLHFESCDVASTPSVQAALAACRKRHGLPHVLINNAVYGAGQQPDALTDEQFARNLDGSAGSAYRCLREVLPYLRENGGGKIINVASMYGLVAPDFSAYDEYPQFLNPPHYGAAKAAVIQLTKYFASYLGPENIQVNCVSPGPFPSESVQETGGFVAELQRRNPLGRIGRPEDLAGAFVYLSAAASDFVTGHNLVVDGGWTIR</sequence>
<gene>
    <name evidence="2" type="ORF">Q5H92_12945</name>
</gene>
<dbReference type="SUPFAM" id="SSF51735">
    <property type="entry name" value="NAD(P)-binding Rossmann-fold domains"/>
    <property type="match status" value="1"/>
</dbReference>
<dbReference type="Proteomes" id="UP001167796">
    <property type="component" value="Unassembled WGS sequence"/>
</dbReference>
<evidence type="ECO:0000313" key="3">
    <source>
        <dbReference type="Proteomes" id="UP001167796"/>
    </source>
</evidence>
<accession>A0ABT9ABP5</accession>
<dbReference type="InterPro" id="IPR002347">
    <property type="entry name" value="SDR_fam"/>
</dbReference>
<dbReference type="PRINTS" id="PR00080">
    <property type="entry name" value="SDRFAMILY"/>
</dbReference>
<dbReference type="PANTHER" id="PTHR42760:SF40">
    <property type="entry name" value="3-OXOACYL-[ACYL-CARRIER-PROTEIN] REDUCTASE, CHLOROPLASTIC"/>
    <property type="match status" value="1"/>
</dbReference>